<dbReference type="SUPFAM" id="SSF52540">
    <property type="entry name" value="P-loop containing nucleoside triphosphate hydrolases"/>
    <property type="match status" value="1"/>
</dbReference>
<dbReference type="Proteomes" id="UP000218209">
    <property type="component" value="Unassembled WGS sequence"/>
</dbReference>
<keyword evidence="2" id="KW-0378">Hydrolase</keyword>
<dbReference type="Pfam" id="PF00270">
    <property type="entry name" value="DEAD"/>
    <property type="match status" value="1"/>
</dbReference>
<evidence type="ECO:0000256" key="1">
    <source>
        <dbReference type="ARBA" id="ARBA00022741"/>
    </source>
</evidence>
<evidence type="ECO:0000313" key="7">
    <source>
        <dbReference type="EMBL" id="OSX72914.1"/>
    </source>
</evidence>
<feature type="compositionally biased region" description="Basic residues" evidence="5">
    <location>
        <begin position="309"/>
        <end position="324"/>
    </location>
</feature>
<feature type="compositionally biased region" description="Pro residues" evidence="5">
    <location>
        <begin position="45"/>
        <end position="69"/>
    </location>
</feature>
<dbReference type="GO" id="GO:0004386">
    <property type="term" value="F:helicase activity"/>
    <property type="evidence" value="ECO:0007669"/>
    <property type="project" value="UniProtKB-KW"/>
</dbReference>
<name>A0A1X6NWC6_PORUM</name>
<proteinExistence type="predicted"/>
<keyword evidence="4" id="KW-0067">ATP-binding</keyword>
<keyword evidence="3" id="KW-0347">Helicase</keyword>
<feature type="compositionally biased region" description="Low complexity" evidence="5">
    <location>
        <begin position="285"/>
        <end position="296"/>
    </location>
</feature>
<evidence type="ECO:0000313" key="8">
    <source>
        <dbReference type="Proteomes" id="UP000218209"/>
    </source>
</evidence>
<evidence type="ECO:0000256" key="3">
    <source>
        <dbReference type="ARBA" id="ARBA00022806"/>
    </source>
</evidence>
<feature type="domain" description="DEAD/DEAH-box helicase" evidence="6">
    <location>
        <begin position="237"/>
        <end position="278"/>
    </location>
</feature>
<dbReference type="OrthoDB" id="5575at2759"/>
<dbReference type="GO" id="GO:0005524">
    <property type="term" value="F:ATP binding"/>
    <property type="evidence" value="ECO:0007669"/>
    <property type="project" value="UniProtKB-KW"/>
</dbReference>
<dbReference type="InterPro" id="IPR027417">
    <property type="entry name" value="P-loop_NTPase"/>
</dbReference>
<dbReference type="AlphaFoldDB" id="A0A1X6NWC6"/>
<sequence length="324" mass="30655">MPPSGAGGSHPSAWDPVPDGALPWLTPGEPALAAVRPLGDAGGSPRPPAAPPAPPAAGAGPPPPPPPGAPTTDGAAVPGGDPTPATASVSPAAAREAGSWLAALGGRGGGGGGGQRRGRGAGGDAAASLRAARAAALAGAAGGGGRLAAPASAPVELEGALAGFRRVGDGGPAGGVDRAALPAGTTRSVCEEYEEVTVPAVQRVNEETGAGRLDVGAALSAHPGLVAAFRGVPSLNRLQSAVFPTAFASAENLLVCAPTGAGKTNVALLTILREVAHARGDAPGAAAAASAAPPRSGAGGGGGGGAAAAHRRPPPRGRPCTWRR</sequence>
<dbReference type="PANTHER" id="PTHR47961:SF6">
    <property type="entry name" value="DNA-DIRECTED DNA POLYMERASE"/>
    <property type="match status" value="1"/>
</dbReference>
<dbReference type="Gene3D" id="3.40.50.300">
    <property type="entry name" value="P-loop containing nucleotide triphosphate hydrolases"/>
    <property type="match status" value="1"/>
</dbReference>
<gene>
    <name evidence="7" type="ORF">BU14_0393s0002</name>
</gene>
<reference evidence="7 8" key="1">
    <citation type="submission" date="2017-03" db="EMBL/GenBank/DDBJ databases">
        <title>WGS assembly of Porphyra umbilicalis.</title>
        <authorList>
            <person name="Brawley S.H."/>
            <person name="Blouin N.A."/>
            <person name="Ficko-Blean E."/>
            <person name="Wheeler G.L."/>
            <person name="Lohr M."/>
            <person name="Goodson H.V."/>
            <person name="Jenkins J.W."/>
            <person name="Blaby-Haas C.E."/>
            <person name="Helliwell K.E."/>
            <person name="Chan C."/>
            <person name="Marriage T."/>
            <person name="Bhattacharya D."/>
            <person name="Klein A.S."/>
            <person name="Badis Y."/>
            <person name="Brodie J."/>
            <person name="Cao Y."/>
            <person name="Collen J."/>
            <person name="Dittami S.M."/>
            <person name="Gachon C.M."/>
            <person name="Green B.R."/>
            <person name="Karpowicz S."/>
            <person name="Kim J.W."/>
            <person name="Kudahl U."/>
            <person name="Lin S."/>
            <person name="Michel G."/>
            <person name="Mittag M."/>
            <person name="Olson B.J."/>
            <person name="Pangilinan J."/>
            <person name="Peng Y."/>
            <person name="Qiu H."/>
            <person name="Shu S."/>
            <person name="Singer J.T."/>
            <person name="Smith A.G."/>
            <person name="Sprecher B.N."/>
            <person name="Wagner V."/>
            <person name="Wang W."/>
            <person name="Wang Z.-Y."/>
            <person name="Yan J."/>
            <person name="Yarish C."/>
            <person name="Zoeuner-Riek S."/>
            <person name="Zhuang Y."/>
            <person name="Zou Y."/>
            <person name="Lindquist E.A."/>
            <person name="Grimwood J."/>
            <person name="Barry K."/>
            <person name="Rokhsar D.S."/>
            <person name="Schmutz J."/>
            <person name="Stiller J.W."/>
            <person name="Grossman A.R."/>
            <person name="Prochnik S.E."/>
        </authorList>
    </citation>
    <scope>NUCLEOTIDE SEQUENCE [LARGE SCALE GENOMIC DNA]</scope>
    <source>
        <strain evidence="7">4086291</strain>
    </source>
</reference>
<feature type="compositionally biased region" description="Gly residues" evidence="5">
    <location>
        <begin position="105"/>
        <end position="122"/>
    </location>
</feature>
<evidence type="ECO:0000256" key="5">
    <source>
        <dbReference type="SAM" id="MobiDB-lite"/>
    </source>
</evidence>
<dbReference type="InterPro" id="IPR011545">
    <property type="entry name" value="DEAD/DEAH_box_helicase_dom"/>
</dbReference>
<keyword evidence="8" id="KW-1185">Reference proteome</keyword>
<accession>A0A1X6NWC6</accession>
<keyword evidence="1" id="KW-0547">Nucleotide-binding</keyword>
<feature type="region of interest" description="Disordered" evidence="5">
    <location>
        <begin position="1"/>
        <end position="94"/>
    </location>
</feature>
<organism evidence="7 8">
    <name type="scientific">Porphyra umbilicalis</name>
    <name type="common">Purple laver</name>
    <name type="synonym">Red alga</name>
    <dbReference type="NCBI Taxonomy" id="2786"/>
    <lineage>
        <taxon>Eukaryota</taxon>
        <taxon>Rhodophyta</taxon>
        <taxon>Bangiophyceae</taxon>
        <taxon>Bangiales</taxon>
        <taxon>Bangiaceae</taxon>
        <taxon>Porphyra</taxon>
    </lineage>
</organism>
<dbReference type="EMBL" id="KV919030">
    <property type="protein sequence ID" value="OSX72914.1"/>
    <property type="molecule type" value="Genomic_DNA"/>
</dbReference>
<feature type="compositionally biased region" description="Gly residues" evidence="5">
    <location>
        <begin position="297"/>
        <end position="306"/>
    </location>
</feature>
<dbReference type="PANTHER" id="PTHR47961">
    <property type="entry name" value="DNA POLYMERASE THETA, PUTATIVE (AFU_ORTHOLOGUE AFUA_1G05260)-RELATED"/>
    <property type="match status" value="1"/>
</dbReference>
<protein>
    <recommendedName>
        <fullName evidence="6">DEAD/DEAH-box helicase domain-containing protein</fullName>
    </recommendedName>
</protein>
<feature type="compositionally biased region" description="Low complexity" evidence="5">
    <location>
        <begin position="70"/>
        <end position="94"/>
    </location>
</feature>
<feature type="region of interest" description="Disordered" evidence="5">
    <location>
        <begin position="103"/>
        <end position="122"/>
    </location>
</feature>
<evidence type="ECO:0000256" key="4">
    <source>
        <dbReference type="ARBA" id="ARBA00022840"/>
    </source>
</evidence>
<dbReference type="GO" id="GO:0016787">
    <property type="term" value="F:hydrolase activity"/>
    <property type="evidence" value="ECO:0007669"/>
    <property type="project" value="UniProtKB-KW"/>
</dbReference>
<evidence type="ECO:0000256" key="2">
    <source>
        <dbReference type="ARBA" id="ARBA00022801"/>
    </source>
</evidence>
<feature type="region of interest" description="Disordered" evidence="5">
    <location>
        <begin position="285"/>
        <end position="324"/>
    </location>
</feature>
<dbReference type="InterPro" id="IPR050474">
    <property type="entry name" value="Hel308_SKI2-like"/>
</dbReference>
<dbReference type="GO" id="GO:0003676">
    <property type="term" value="F:nucleic acid binding"/>
    <property type="evidence" value="ECO:0007669"/>
    <property type="project" value="InterPro"/>
</dbReference>
<evidence type="ECO:0000259" key="6">
    <source>
        <dbReference type="Pfam" id="PF00270"/>
    </source>
</evidence>